<evidence type="ECO:0000256" key="2">
    <source>
        <dbReference type="ARBA" id="ARBA00022723"/>
    </source>
</evidence>
<dbReference type="EMBL" id="KZ851909">
    <property type="protein sequence ID" value="RDH21767.1"/>
    <property type="molecule type" value="Genomic_DNA"/>
</dbReference>
<dbReference type="InterPro" id="IPR050987">
    <property type="entry name" value="AtrR-like"/>
</dbReference>
<dbReference type="Gene3D" id="4.10.240.10">
    <property type="entry name" value="Zn(2)-C6 fungal-type DNA-binding domain"/>
    <property type="match status" value="1"/>
</dbReference>
<keyword evidence="2" id="KW-0479">Metal-binding</keyword>
<organism evidence="9 10">
    <name type="scientific">Aspergillus niger ATCC 13496</name>
    <dbReference type="NCBI Taxonomy" id="1353008"/>
    <lineage>
        <taxon>Eukaryota</taxon>
        <taxon>Fungi</taxon>
        <taxon>Dikarya</taxon>
        <taxon>Ascomycota</taxon>
        <taxon>Pezizomycotina</taxon>
        <taxon>Eurotiomycetes</taxon>
        <taxon>Eurotiomycetidae</taxon>
        <taxon>Eurotiales</taxon>
        <taxon>Aspergillaceae</taxon>
        <taxon>Aspergillus</taxon>
        <taxon>Aspergillus subgen. Circumdati</taxon>
    </lineage>
</organism>
<proteinExistence type="predicted"/>
<dbReference type="Pfam" id="PF04082">
    <property type="entry name" value="Fungal_trans"/>
    <property type="match status" value="1"/>
</dbReference>
<evidence type="ECO:0000256" key="1">
    <source>
        <dbReference type="ARBA" id="ARBA00004123"/>
    </source>
</evidence>
<feature type="compositionally biased region" description="Basic and acidic residues" evidence="7">
    <location>
        <begin position="7"/>
        <end position="25"/>
    </location>
</feature>
<dbReference type="SMART" id="SM00066">
    <property type="entry name" value="GAL4"/>
    <property type="match status" value="1"/>
</dbReference>
<evidence type="ECO:0000256" key="4">
    <source>
        <dbReference type="ARBA" id="ARBA00023125"/>
    </source>
</evidence>
<dbReference type="CDD" id="cd00067">
    <property type="entry name" value="GAL4"/>
    <property type="match status" value="1"/>
</dbReference>
<feature type="compositionally biased region" description="Basic and acidic residues" evidence="7">
    <location>
        <begin position="226"/>
        <end position="237"/>
    </location>
</feature>
<dbReference type="SUPFAM" id="SSF57701">
    <property type="entry name" value="Zn2/Cys6 DNA-binding domain"/>
    <property type="match status" value="1"/>
</dbReference>
<name>A0A370C1G9_ASPNG</name>
<evidence type="ECO:0000313" key="10">
    <source>
        <dbReference type="Proteomes" id="UP000253845"/>
    </source>
</evidence>
<reference evidence="9 10" key="1">
    <citation type="submission" date="2018-07" db="EMBL/GenBank/DDBJ databases">
        <title>Section-level genome sequencing of Aspergillus section Nigri to investigate inter- and intra-species variation.</title>
        <authorList>
            <consortium name="DOE Joint Genome Institute"/>
            <person name="Vesth T.C."/>
            <person name="Nybo J.L."/>
            <person name="Theobald S."/>
            <person name="Frisvad J.C."/>
            <person name="Larsen T.O."/>
            <person name="Nielsen K.F."/>
            <person name="Hoof J.B."/>
            <person name="Brandl J."/>
            <person name="Salamov A."/>
            <person name="Riley R."/>
            <person name="Gladden J.M."/>
            <person name="Phatale P."/>
            <person name="Nielsen M.T."/>
            <person name="Lyhne E.K."/>
            <person name="Kogle M.E."/>
            <person name="Strasser K."/>
            <person name="McDonnell E."/>
            <person name="Barry K."/>
            <person name="Clum A."/>
            <person name="Chen C."/>
            <person name="Nolan M."/>
            <person name="Sandor L."/>
            <person name="Kuo A."/>
            <person name="Lipzen A."/>
            <person name="Hainaut M."/>
            <person name="Drula E."/>
            <person name="Tsang A."/>
            <person name="Magnuson J.K."/>
            <person name="Henrissat B."/>
            <person name="Wiebenga A."/>
            <person name="Simmons B.A."/>
            <person name="Makela M.R."/>
            <person name="De vries R.P."/>
            <person name="Grigoriev I.V."/>
            <person name="Mortensen U.H."/>
            <person name="Baker S.E."/>
            <person name="Andersen M.R."/>
        </authorList>
    </citation>
    <scope>NUCLEOTIDE SEQUENCE [LARGE SCALE GENOMIC DNA]</scope>
    <source>
        <strain evidence="9 10">ATCC 13496</strain>
    </source>
</reference>
<evidence type="ECO:0000256" key="3">
    <source>
        <dbReference type="ARBA" id="ARBA00023015"/>
    </source>
</evidence>
<evidence type="ECO:0000313" key="9">
    <source>
        <dbReference type="EMBL" id="RDH21767.1"/>
    </source>
</evidence>
<dbReference type="PROSITE" id="PS50048">
    <property type="entry name" value="ZN2_CY6_FUNGAL_2"/>
    <property type="match status" value="1"/>
</dbReference>
<feature type="domain" description="Zn(2)-C6 fungal-type" evidence="8">
    <location>
        <begin position="47"/>
        <end position="76"/>
    </location>
</feature>
<accession>A0A370C1G9</accession>
<dbReference type="GO" id="GO:0003677">
    <property type="term" value="F:DNA binding"/>
    <property type="evidence" value="ECO:0007669"/>
    <property type="project" value="UniProtKB-KW"/>
</dbReference>
<dbReference type="InterPro" id="IPR007219">
    <property type="entry name" value="XnlR_reg_dom"/>
</dbReference>
<protein>
    <recommendedName>
        <fullName evidence="8">Zn(2)-C6 fungal-type domain-containing protein</fullName>
    </recommendedName>
</protein>
<sequence length="890" mass="99355">MVGPDAVAHESRGSKRSGDGIHLHGADQPNPSPDSKRQRRGRYVSHACMQCRRRKVKCDGNLPCQPCLLSGRRCSQNAVDLRRRTFVRNEVPASGVRESNAREDIDGSEDPAIGGNSLLTRLDRVERQLQFLTNALRSGSNRYDPIDAETGPVNRLGVTGVENESFVASKSKEFTHDEVNSFSGETSIRHALEEVEGHLETTQGHGGTATNVPHSQISTPILTPSPHHERREKSPEYDDHQDILQMYDIQPKRLQWDKSLNIFCTEIHILYPFLHLPALRHNYDAMWNSFALPSEPDIHNSKISEIALAQLLTCIAIGQCTESPRLENREGRHSAGWRLYGAAYGMIGDLLDSFGNCPDSLQLLQTLALMVIYLFRLDIFGKAEKLLALAISHAHHLGLHRSRVLHNMSPFHSEMFRRMWWSLYILDRRVAIETGHPFLIQDINVDTPLPRPVDDDQLSRFWNRSNVDLHTLQPSEASSPYTTSFRYFKAMITYSQVLGKVWEGLYGATSLDQAPKYSLREHLERLLFRAQKDIHQDFAHPRYGPRATQFVETPWWLIKQQALMRTRWLSARLLIRRPLLFASDTSDGTPLDSFENEVSCMQIANSIIEEVSQFPEEKAIFTFPFIHYLIGATITSLGLIIKENTFKAAYGGATVHAVRLLESYCTKTWVSGKLIRVVSRLSHMTSRLLKDDVVVGSGISLYKHSSQAPGVLDAQVRQTEIGSGEGSSVARPSQVVSEPLVGEREIVGPDMNVRSGEAGEPTCQMLPLYGRDITEPCLPTQVLSSDGLASLVMSDFDFEEGVPVGTRFGIHPTQGAARIYPLPSDQPEGSAGTSHTSSRPLAMHNELTAGEPVAPFDAGNFGGSGLGEMERLEALFGNYVNSDYMHGQYT</sequence>
<dbReference type="VEuPathDB" id="FungiDB:M747DRAFT_330245"/>
<dbReference type="PROSITE" id="PS00463">
    <property type="entry name" value="ZN2_CY6_FUNGAL_1"/>
    <property type="match status" value="1"/>
</dbReference>
<keyword evidence="3" id="KW-0805">Transcription regulation</keyword>
<dbReference type="CDD" id="cd12148">
    <property type="entry name" value="fungal_TF_MHR"/>
    <property type="match status" value="1"/>
</dbReference>
<dbReference type="Pfam" id="PF00172">
    <property type="entry name" value="Zn_clus"/>
    <property type="match status" value="1"/>
</dbReference>
<keyword evidence="6" id="KW-0539">Nucleus</keyword>
<feature type="compositionally biased region" description="Polar residues" evidence="7">
    <location>
        <begin position="201"/>
        <end position="222"/>
    </location>
</feature>
<keyword evidence="5" id="KW-0804">Transcription</keyword>
<dbReference type="GO" id="GO:0006351">
    <property type="term" value="P:DNA-templated transcription"/>
    <property type="evidence" value="ECO:0007669"/>
    <property type="project" value="InterPro"/>
</dbReference>
<evidence type="ECO:0000256" key="6">
    <source>
        <dbReference type="ARBA" id="ARBA00023242"/>
    </source>
</evidence>
<dbReference type="InterPro" id="IPR036864">
    <property type="entry name" value="Zn2-C6_fun-type_DNA-bd_sf"/>
</dbReference>
<gene>
    <name evidence="9" type="ORF">M747DRAFT_330245</name>
</gene>
<keyword evidence="4" id="KW-0238">DNA-binding</keyword>
<feature type="region of interest" description="Disordered" evidence="7">
    <location>
        <begin position="820"/>
        <end position="839"/>
    </location>
</feature>
<dbReference type="GO" id="GO:0008270">
    <property type="term" value="F:zinc ion binding"/>
    <property type="evidence" value="ECO:0007669"/>
    <property type="project" value="InterPro"/>
</dbReference>
<evidence type="ECO:0000256" key="7">
    <source>
        <dbReference type="SAM" id="MobiDB-lite"/>
    </source>
</evidence>
<feature type="region of interest" description="Disordered" evidence="7">
    <location>
        <begin position="201"/>
        <end position="237"/>
    </location>
</feature>
<evidence type="ECO:0000256" key="5">
    <source>
        <dbReference type="ARBA" id="ARBA00023163"/>
    </source>
</evidence>
<dbReference type="AlphaFoldDB" id="A0A370C1G9"/>
<dbReference type="GO" id="GO:0009893">
    <property type="term" value="P:positive regulation of metabolic process"/>
    <property type="evidence" value="ECO:0007669"/>
    <property type="project" value="UniProtKB-ARBA"/>
</dbReference>
<dbReference type="InterPro" id="IPR001138">
    <property type="entry name" value="Zn2Cys6_DnaBD"/>
</dbReference>
<dbReference type="GO" id="GO:0005634">
    <property type="term" value="C:nucleus"/>
    <property type="evidence" value="ECO:0007669"/>
    <property type="project" value="UniProtKB-SubCell"/>
</dbReference>
<dbReference type="PANTHER" id="PTHR46910:SF3">
    <property type="entry name" value="HALOTOLERANCE PROTEIN 9-RELATED"/>
    <property type="match status" value="1"/>
</dbReference>
<evidence type="ECO:0000259" key="8">
    <source>
        <dbReference type="PROSITE" id="PS50048"/>
    </source>
</evidence>
<dbReference type="GO" id="GO:0000981">
    <property type="term" value="F:DNA-binding transcription factor activity, RNA polymerase II-specific"/>
    <property type="evidence" value="ECO:0007669"/>
    <property type="project" value="InterPro"/>
</dbReference>
<dbReference type="Proteomes" id="UP000253845">
    <property type="component" value="Unassembled WGS sequence"/>
</dbReference>
<comment type="subcellular location">
    <subcellularLocation>
        <location evidence="1">Nucleus</location>
    </subcellularLocation>
</comment>
<feature type="region of interest" description="Disordered" evidence="7">
    <location>
        <begin position="1"/>
        <end position="42"/>
    </location>
</feature>
<dbReference type="SMART" id="SM00906">
    <property type="entry name" value="Fungal_trans"/>
    <property type="match status" value="1"/>
</dbReference>
<dbReference type="PANTHER" id="PTHR46910">
    <property type="entry name" value="TRANSCRIPTION FACTOR PDR1"/>
    <property type="match status" value="1"/>
</dbReference>